<protein>
    <submittedName>
        <fullName evidence="1">Unnamed protein product</fullName>
    </submittedName>
</protein>
<dbReference type="EMBL" id="BSXW01000032">
    <property type="protein sequence ID" value="GMF10188.1"/>
    <property type="molecule type" value="Genomic_DNA"/>
</dbReference>
<organism evidence="1 2">
    <name type="scientific">Phytophthora lilii</name>
    <dbReference type="NCBI Taxonomy" id="2077276"/>
    <lineage>
        <taxon>Eukaryota</taxon>
        <taxon>Sar</taxon>
        <taxon>Stramenopiles</taxon>
        <taxon>Oomycota</taxon>
        <taxon>Peronosporomycetes</taxon>
        <taxon>Peronosporales</taxon>
        <taxon>Peronosporaceae</taxon>
        <taxon>Phytophthora</taxon>
    </lineage>
</organism>
<name>A0A9W6TC38_9STRA</name>
<evidence type="ECO:0000313" key="1">
    <source>
        <dbReference type="EMBL" id="GMF10188.1"/>
    </source>
</evidence>
<sequence>MCFHSSQQLRSQLRDVLAHDVASNAGRGVEVIVRTWEQYVNCFGAIQVEVKGLQKSSGGASIARTKTSFRNSQHTIRSVFPHLCKDQNGSTECGRSSLANRLLGQQIVMHGKTRFEWDVGYGHVTGIMAHSDMMTPMLSILKSLEDVSRVFDGALISPDFQWKRAFNLSPGIVDGATKLQPAGYLAINLHESCQLRNTSHLLVGLVHGMTCCDAELGSSPREQQFVHCPIPPQPIKSSGMDVIPMNHEDFHASISNQMAATSTMVGPLFQRASRRSTRTDEAVAVHNDAAYTPFDSTLVGIPRRYQPEKSTPVASCADQPMVISPFLAEGLQTALRYCNGDVGSGAAFTEPFTATTSGKFSSGNLAVGHASRLKTTRRREQCRVNQARYRLKQDRKEQLLNETVLKLRDEVPLLKMQRDRVLFGAKQSVFNVVVEYFHLFRHGIRSLRPSKVGSKMPALDPEARQQLVFLRYSMAPNVDLGERRGVDALVEQWRRYSSYFDDLHFQLEHMEEKMKNFVVVAASLSVTVTKSTLDHVFPHLLHTDLGKTLLERRLLLPCSLTIEWDGLTSHVERLETSVDFLTPINRVLGSLQDAAFVLSQALITFDGSVGKFDT</sequence>
<reference evidence="1" key="1">
    <citation type="submission" date="2023-04" db="EMBL/GenBank/DDBJ databases">
        <title>Phytophthora lilii NBRC 32176.</title>
        <authorList>
            <person name="Ichikawa N."/>
            <person name="Sato H."/>
            <person name="Tonouchi N."/>
        </authorList>
    </citation>
    <scope>NUCLEOTIDE SEQUENCE</scope>
    <source>
        <strain evidence="1">NBRC 32176</strain>
    </source>
</reference>
<dbReference type="OrthoDB" id="119895at2759"/>
<dbReference type="AlphaFoldDB" id="A0A9W6TC38"/>
<comment type="caution">
    <text evidence="1">The sequence shown here is derived from an EMBL/GenBank/DDBJ whole genome shotgun (WGS) entry which is preliminary data.</text>
</comment>
<proteinExistence type="predicted"/>
<dbReference type="Proteomes" id="UP001165083">
    <property type="component" value="Unassembled WGS sequence"/>
</dbReference>
<accession>A0A9W6TC38</accession>
<dbReference type="CDD" id="cd14688">
    <property type="entry name" value="bZIP_YAP"/>
    <property type="match status" value="1"/>
</dbReference>
<keyword evidence="2" id="KW-1185">Reference proteome</keyword>
<evidence type="ECO:0000313" key="2">
    <source>
        <dbReference type="Proteomes" id="UP001165083"/>
    </source>
</evidence>
<gene>
    <name evidence="1" type="ORF">Plil01_000102600</name>
</gene>